<dbReference type="AlphaFoldDB" id="D6U3N0"/>
<evidence type="ECO:0000313" key="1">
    <source>
        <dbReference type="EMBL" id="EFH83020.1"/>
    </source>
</evidence>
<evidence type="ECO:0000313" key="2">
    <source>
        <dbReference type="Proteomes" id="UP000004508"/>
    </source>
</evidence>
<dbReference type="EMBL" id="ADVG01000004">
    <property type="protein sequence ID" value="EFH83020.1"/>
    <property type="molecule type" value="Genomic_DNA"/>
</dbReference>
<organism evidence="1 2">
    <name type="scientific">Ktedonobacter racemifer DSM 44963</name>
    <dbReference type="NCBI Taxonomy" id="485913"/>
    <lineage>
        <taxon>Bacteria</taxon>
        <taxon>Bacillati</taxon>
        <taxon>Chloroflexota</taxon>
        <taxon>Ktedonobacteria</taxon>
        <taxon>Ktedonobacterales</taxon>
        <taxon>Ktedonobacteraceae</taxon>
        <taxon>Ktedonobacter</taxon>
    </lineage>
</organism>
<comment type="caution">
    <text evidence="1">The sequence shown here is derived from an EMBL/GenBank/DDBJ whole genome shotgun (WGS) entry which is preliminary data.</text>
</comment>
<proteinExistence type="predicted"/>
<protein>
    <submittedName>
        <fullName evidence="1">Uncharacterized protein</fullName>
    </submittedName>
</protein>
<gene>
    <name evidence="1" type="ORF">Krac_3931</name>
</gene>
<keyword evidence="2" id="KW-1185">Reference proteome</keyword>
<dbReference type="InParanoid" id="D6U3N0"/>
<dbReference type="Proteomes" id="UP000004508">
    <property type="component" value="Unassembled WGS sequence"/>
</dbReference>
<accession>D6U3N0</accession>
<sequence>MQMHYLKIYSNLSDVYTPIFVRIFRTTVAIF</sequence>
<reference evidence="1 2" key="1">
    <citation type="journal article" date="2011" name="Stand. Genomic Sci.">
        <title>Non-contiguous finished genome sequence and contextual data of the filamentous soil bacterium Ktedonobacter racemifer type strain (SOSP1-21).</title>
        <authorList>
            <person name="Chang Y.J."/>
            <person name="Land M."/>
            <person name="Hauser L."/>
            <person name="Chertkov O."/>
            <person name="Del Rio T.G."/>
            <person name="Nolan M."/>
            <person name="Copeland A."/>
            <person name="Tice H."/>
            <person name="Cheng J.F."/>
            <person name="Lucas S."/>
            <person name="Han C."/>
            <person name="Goodwin L."/>
            <person name="Pitluck S."/>
            <person name="Ivanova N."/>
            <person name="Ovchinikova G."/>
            <person name="Pati A."/>
            <person name="Chen A."/>
            <person name="Palaniappan K."/>
            <person name="Mavromatis K."/>
            <person name="Liolios K."/>
            <person name="Brettin T."/>
            <person name="Fiebig A."/>
            <person name="Rohde M."/>
            <person name="Abt B."/>
            <person name="Goker M."/>
            <person name="Detter J.C."/>
            <person name="Woyke T."/>
            <person name="Bristow J."/>
            <person name="Eisen J.A."/>
            <person name="Markowitz V."/>
            <person name="Hugenholtz P."/>
            <person name="Kyrpides N.C."/>
            <person name="Klenk H.P."/>
            <person name="Lapidus A."/>
        </authorList>
    </citation>
    <scope>NUCLEOTIDE SEQUENCE [LARGE SCALE GENOMIC DNA]</scope>
    <source>
        <strain evidence="2">DSM 44963</strain>
    </source>
</reference>
<dbReference type="STRING" id="485913.Krac_3931"/>
<name>D6U3N0_KTERA</name>